<reference evidence="2" key="1">
    <citation type="journal article" date="2021" name="PeerJ">
        <title>Extensive microbial diversity within the chicken gut microbiome revealed by metagenomics and culture.</title>
        <authorList>
            <person name="Gilroy R."/>
            <person name="Ravi A."/>
            <person name="Getino M."/>
            <person name="Pursley I."/>
            <person name="Horton D.L."/>
            <person name="Alikhan N.F."/>
            <person name="Baker D."/>
            <person name="Gharbi K."/>
            <person name="Hall N."/>
            <person name="Watson M."/>
            <person name="Adriaenssens E.M."/>
            <person name="Foster-Nyarko E."/>
            <person name="Jarju S."/>
            <person name="Secka A."/>
            <person name="Antonio M."/>
            <person name="Oren A."/>
            <person name="Chaudhuri R.R."/>
            <person name="La Ragione R."/>
            <person name="Hildebrand F."/>
            <person name="Pallen M.J."/>
        </authorList>
    </citation>
    <scope>NUCLEOTIDE SEQUENCE</scope>
    <source>
        <strain evidence="2">CHK187-5294</strain>
    </source>
</reference>
<dbReference type="AlphaFoldDB" id="A0A9D2A7R0"/>
<protein>
    <recommendedName>
        <fullName evidence="4">Glycoside hydrolase family 5 domain-containing protein</fullName>
    </recommendedName>
</protein>
<keyword evidence="1" id="KW-0732">Signal</keyword>
<dbReference type="InterPro" id="IPR017853">
    <property type="entry name" value="GH"/>
</dbReference>
<reference evidence="2" key="2">
    <citation type="submission" date="2021-04" db="EMBL/GenBank/DDBJ databases">
        <authorList>
            <person name="Gilroy R."/>
        </authorList>
    </citation>
    <scope>NUCLEOTIDE SEQUENCE</scope>
    <source>
        <strain evidence="2">CHK187-5294</strain>
    </source>
</reference>
<comment type="caution">
    <text evidence="2">The sequence shown here is derived from an EMBL/GenBank/DDBJ whole genome shotgun (WGS) entry which is preliminary data.</text>
</comment>
<dbReference type="PROSITE" id="PS51257">
    <property type="entry name" value="PROKAR_LIPOPROTEIN"/>
    <property type="match status" value="1"/>
</dbReference>
<dbReference type="Proteomes" id="UP000824132">
    <property type="component" value="Unassembled WGS sequence"/>
</dbReference>
<sequence length="671" mass="75795">MKNTRWISLALACFMSVSTISFLSACTDKGTVFSVDFSQKDGSLPQNLKKIDMFNPTWTFMGDADGTLDPSALDTLKGIQQLKPDHFRIDMMFGNEQNGIGKPIGRNGQSGLSDGEWSLAREFIDCCRENGVTPYLVMVGTPSYATKDGDDVDFRNVPDLDRYYEFCYNAADYLKRNDIYAVLETWNEPDLEGNTYWLGSAQEWIDTVVTGAGAYYDANIFSTVISPGIARPLQFIQEKEIFNGKEMTGWDYFWESSAENDSLPDGFSWHFYGPSDGDLEGDYINEGGTGNFNYQLNELRGAFNKTSQTMDLRKVQMHLTEFHPVSNDFFGGKSQMNDTYEQVWAFYDSILRINEASDVTRVSWPMWLSTDQFGLFEEYLAVNPVYHVLWTYGRLPVDRIHVVNDSEKVGILSGADSQRAGIIVYNRSLNERQQVTINWSSLPFEADECTIYRIDPEYYTQRLPEKMPEIYKTINRVKERGSETLDIAVKGAYYIEFNTSAKMSELDKSINIGKLLKKEYYYADRGDNLPYADIFNQSMNAYVGMAGEEEGEAGIAVILGEMNKNPSLTFRYETWGELAAGESSSLGVRVDFHTAEGFSNAVYISLEGFEYNMLAPFGTGRAAEQSLLFDDSNKCTLDLKQYAPKNWDGVVEISYLIRNAGAGSAAKFFVE</sequence>
<gene>
    <name evidence="2" type="ORF">H9727_01785</name>
</gene>
<organism evidence="2 3">
    <name type="scientific">Candidatus Borkfalkia avistercoris</name>
    <dbReference type="NCBI Taxonomy" id="2838504"/>
    <lineage>
        <taxon>Bacteria</taxon>
        <taxon>Bacillati</taxon>
        <taxon>Bacillota</taxon>
        <taxon>Clostridia</taxon>
        <taxon>Christensenellales</taxon>
        <taxon>Christensenellaceae</taxon>
        <taxon>Candidatus Borkfalkia</taxon>
    </lineage>
</organism>
<dbReference type="SUPFAM" id="SSF51445">
    <property type="entry name" value="(Trans)glycosidases"/>
    <property type="match status" value="1"/>
</dbReference>
<proteinExistence type="predicted"/>
<dbReference type="EMBL" id="DXCL01000009">
    <property type="protein sequence ID" value="HIZ02995.1"/>
    <property type="molecule type" value="Genomic_DNA"/>
</dbReference>
<feature type="chain" id="PRO_5039576853" description="Glycoside hydrolase family 5 domain-containing protein" evidence="1">
    <location>
        <begin position="26"/>
        <end position="671"/>
    </location>
</feature>
<evidence type="ECO:0000256" key="1">
    <source>
        <dbReference type="SAM" id="SignalP"/>
    </source>
</evidence>
<evidence type="ECO:0000313" key="3">
    <source>
        <dbReference type="Proteomes" id="UP000824132"/>
    </source>
</evidence>
<evidence type="ECO:0008006" key="4">
    <source>
        <dbReference type="Google" id="ProtNLM"/>
    </source>
</evidence>
<feature type="signal peptide" evidence="1">
    <location>
        <begin position="1"/>
        <end position="25"/>
    </location>
</feature>
<name>A0A9D2A7R0_9FIRM</name>
<accession>A0A9D2A7R0</accession>
<evidence type="ECO:0000313" key="2">
    <source>
        <dbReference type="EMBL" id="HIZ02995.1"/>
    </source>
</evidence>
<dbReference type="Gene3D" id="3.20.20.80">
    <property type="entry name" value="Glycosidases"/>
    <property type="match status" value="1"/>
</dbReference>